<dbReference type="GO" id="GO:0003676">
    <property type="term" value="F:nucleic acid binding"/>
    <property type="evidence" value="ECO:0007669"/>
    <property type="project" value="InterPro"/>
</dbReference>
<proteinExistence type="inferred from homology"/>
<dbReference type="GO" id="GO:0004519">
    <property type="term" value="F:endonuclease activity"/>
    <property type="evidence" value="ECO:0007669"/>
    <property type="project" value="InterPro"/>
</dbReference>
<dbReference type="InterPro" id="IPR003615">
    <property type="entry name" value="HNH_nuc"/>
</dbReference>
<dbReference type="Pfam" id="PF01844">
    <property type="entry name" value="HNH"/>
    <property type="match status" value="1"/>
</dbReference>
<evidence type="ECO:0000313" key="4">
    <source>
        <dbReference type="Proteomes" id="UP000033448"/>
    </source>
</evidence>
<comment type="caution">
    <text evidence="3">The sequence shown here is derived from an EMBL/GenBank/DDBJ whole genome shotgun (WGS) entry which is preliminary data.</text>
</comment>
<reference evidence="3 4" key="1">
    <citation type="submission" date="2015-02" db="EMBL/GenBank/DDBJ databases">
        <title>Draft genome sequences of ten Microbacterium spp. with emphasis on heavy metal contaminated environments.</title>
        <authorList>
            <person name="Corretto E."/>
        </authorList>
    </citation>
    <scope>NUCLEOTIDE SEQUENCE [LARGE SCALE GENOMIC DNA]</scope>
    <source>
        <strain evidence="3 4">DSM 23848</strain>
    </source>
</reference>
<evidence type="ECO:0000259" key="2">
    <source>
        <dbReference type="SMART" id="SM00507"/>
    </source>
</evidence>
<dbReference type="CDD" id="cd00085">
    <property type="entry name" value="HNHc"/>
    <property type="match status" value="1"/>
</dbReference>
<protein>
    <recommendedName>
        <fullName evidence="2">HNH nuclease domain-containing protein</fullName>
    </recommendedName>
</protein>
<organism evidence="3 4">
    <name type="scientific">Microbacterium azadirachtae</name>
    <dbReference type="NCBI Taxonomy" id="582680"/>
    <lineage>
        <taxon>Bacteria</taxon>
        <taxon>Bacillati</taxon>
        <taxon>Actinomycetota</taxon>
        <taxon>Actinomycetes</taxon>
        <taxon>Micrococcales</taxon>
        <taxon>Microbacteriaceae</taxon>
        <taxon>Microbacterium</taxon>
    </lineage>
</organism>
<dbReference type="GO" id="GO:0008270">
    <property type="term" value="F:zinc ion binding"/>
    <property type="evidence" value="ECO:0007669"/>
    <property type="project" value="InterPro"/>
</dbReference>
<feature type="domain" description="HNH nuclease" evidence="2">
    <location>
        <begin position="347"/>
        <end position="398"/>
    </location>
</feature>
<name>A0A0F0KGB5_9MICO</name>
<dbReference type="InterPro" id="IPR003870">
    <property type="entry name" value="DUF222"/>
</dbReference>
<evidence type="ECO:0000313" key="3">
    <source>
        <dbReference type="EMBL" id="KJL19903.1"/>
    </source>
</evidence>
<dbReference type="OrthoDB" id="5177627at2"/>
<accession>A0A0F0KGB5</accession>
<sequence length="442" mass="46704">MTSTLDPIREATRLLDEAWAGAESGAALSRTQLLAVNEAIGRLKRAADAVHAEVAARIARESRHELGPASLAKQQGYRNAAQLIATTTGASTGEALRLVTVGEATAPRTNLIGEALPAKFPALQETLSAGRVGAAAAGMIVAFLDRMIPKVGRDAAAEAERLLVGLAPGLSADEVRRAITRTEAHLDPDGVAPREDALRAQAGLSMFERGGMLHVNATLDPARAASVKTAIEGFVSAGFAAKHESDDPGSDRRTVAQIQADALVHLAEHGLTCLKNQTLNGATVVVRVNAADLEAGTGSGRIDGIEQPVGIDTVRRMAGGGSVIRWTCGQEGEILNWGRNRRLFSRTQRLALTERDGGCAFCGLPPSMTKAHHIEWWARDLGTTDLANGVLLCETCHHLVHDNGWVIRIDGVGIRAKVWFLPPPGTGAPPRLGGRARTERIA</sequence>
<gene>
    <name evidence="3" type="ORF">RL72_02949</name>
</gene>
<dbReference type="PATRIC" id="fig|582680.7.peg.3006"/>
<dbReference type="AlphaFoldDB" id="A0A0F0KGB5"/>
<dbReference type="Pfam" id="PF02720">
    <property type="entry name" value="DUF222"/>
    <property type="match status" value="1"/>
</dbReference>
<comment type="similarity">
    <text evidence="1">Belongs to the Rv1128c/1148c/1588c/1702c/1945/3466 family.</text>
</comment>
<dbReference type="Gene3D" id="1.10.30.50">
    <property type="match status" value="1"/>
</dbReference>
<keyword evidence="4" id="KW-1185">Reference proteome</keyword>
<evidence type="ECO:0000256" key="1">
    <source>
        <dbReference type="ARBA" id="ARBA00023450"/>
    </source>
</evidence>
<dbReference type="SMART" id="SM00507">
    <property type="entry name" value="HNHc"/>
    <property type="match status" value="1"/>
</dbReference>
<dbReference type="EMBL" id="JYIT01000083">
    <property type="protein sequence ID" value="KJL19903.1"/>
    <property type="molecule type" value="Genomic_DNA"/>
</dbReference>
<dbReference type="RefSeq" id="WP_045251589.1">
    <property type="nucleotide sequence ID" value="NZ_CP099706.1"/>
</dbReference>
<dbReference type="Proteomes" id="UP000033448">
    <property type="component" value="Unassembled WGS sequence"/>
</dbReference>
<dbReference type="InterPro" id="IPR002711">
    <property type="entry name" value="HNH"/>
</dbReference>